<evidence type="ECO:0000256" key="1">
    <source>
        <dbReference type="ARBA" id="ARBA00007951"/>
    </source>
</evidence>
<dbReference type="OrthoDB" id="6039950at2759"/>
<dbReference type="GO" id="GO:0006004">
    <property type="term" value="P:fucose metabolic process"/>
    <property type="evidence" value="ECO:0007669"/>
    <property type="project" value="TreeGrafter"/>
</dbReference>
<dbReference type="Pfam" id="PF16757">
    <property type="entry name" value="Fucosidase_C"/>
    <property type="match status" value="1"/>
</dbReference>
<dbReference type="GO" id="GO:0016139">
    <property type="term" value="P:glycoside catabolic process"/>
    <property type="evidence" value="ECO:0007669"/>
    <property type="project" value="TreeGrafter"/>
</dbReference>
<dbReference type="AlphaFoldDB" id="A0A136J453"/>
<dbReference type="PANTHER" id="PTHR10030">
    <property type="entry name" value="ALPHA-L-FUCOSIDASE"/>
    <property type="match status" value="1"/>
</dbReference>
<evidence type="ECO:0000256" key="7">
    <source>
        <dbReference type="SAM" id="SignalP"/>
    </source>
</evidence>
<dbReference type="EC" id="3.2.1.51" evidence="2"/>
<gene>
    <name evidence="10" type="ORF">Micbo1qcDRAFT_223967</name>
</gene>
<dbReference type="InterPro" id="IPR013780">
    <property type="entry name" value="Glyco_hydro_b"/>
</dbReference>
<proteinExistence type="inferred from homology"/>
<evidence type="ECO:0000256" key="3">
    <source>
        <dbReference type="ARBA" id="ARBA00022729"/>
    </source>
</evidence>
<dbReference type="PANTHER" id="PTHR10030:SF37">
    <property type="entry name" value="ALPHA-L-FUCOSIDASE-RELATED"/>
    <property type="match status" value="1"/>
</dbReference>
<dbReference type="InParanoid" id="A0A136J453"/>
<accession>A0A136J453</accession>
<feature type="domain" description="Alpha-L-fucosidase C-terminal" evidence="9">
    <location>
        <begin position="452"/>
        <end position="540"/>
    </location>
</feature>
<reference evidence="11" key="1">
    <citation type="submission" date="2016-02" db="EMBL/GenBank/DDBJ databases">
        <title>Draft genome sequence of Microdochium bolleyi, a fungal endophyte of beachgrass.</title>
        <authorList>
            <consortium name="DOE Joint Genome Institute"/>
            <person name="David A.S."/>
            <person name="May G."/>
            <person name="Haridas S."/>
            <person name="Lim J."/>
            <person name="Wang M."/>
            <person name="Labutti K."/>
            <person name="Lipzen A."/>
            <person name="Barry K."/>
            <person name="Grigoriev I.V."/>
        </authorList>
    </citation>
    <scope>NUCLEOTIDE SEQUENCE [LARGE SCALE GENOMIC DNA]</scope>
    <source>
        <strain evidence="11">J235TASD1</strain>
    </source>
</reference>
<evidence type="ECO:0000259" key="9">
    <source>
        <dbReference type="Pfam" id="PF16757"/>
    </source>
</evidence>
<dbReference type="Pfam" id="PF01120">
    <property type="entry name" value="Alpha_L_fucos"/>
    <property type="match status" value="1"/>
</dbReference>
<evidence type="ECO:0000256" key="5">
    <source>
        <dbReference type="ARBA" id="ARBA00023295"/>
    </source>
</evidence>
<dbReference type="InterPro" id="IPR000933">
    <property type="entry name" value="Glyco_hydro_29"/>
</dbReference>
<feature type="region of interest" description="Disordered" evidence="6">
    <location>
        <begin position="26"/>
        <end position="54"/>
    </location>
</feature>
<evidence type="ECO:0000256" key="2">
    <source>
        <dbReference type="ARBA" id="ARBA00012662"/>
    </source>
</evidence>
<dbReference type="SUPFAM" id="SSF51445">
    <property type="entry name" value="(Trans)glycosidases"/>
    <property type="match status" value="1"/>
</dbReference>
<keyword evidence="4" id="KW-0378">Hydrolase</keyword>
<dbReference type="Gene3D" id="3.20.20.80">
    <property type="entry name" value="Glycosidases"/>
    <property type="match status" value="1"/>
</dbReference>
<evidence type="ECO:0000313" key="11">
    <source>
        <dbReference type="Proteomes" id="UP000070501"/>
    </source>
</evidence>
<dbReference type="Gene3D" id="2.60.40.1180">
    <property type="entry name" value="Golgi alpha-mannosidase II"/>
    <property type="match status" value="1"/>
</dbReference>
<dbReference type="GO" id="GO:0004560">
    <property type="term" value="F:alpha-L-fucosidase activity"/>
    <property type="evidence" value="ECO:0007669"/>
    <property type="project" value="UniProtKB-EC"/>
</dbReference>
<organism evidence="10 11">
    <name type="scientific">Microdochium bolleyi</name>
    <dbReference type="NCBI Taxonomy" id="196109"/>
    <lineage>
        <taxon>Eukaryota</taxon>
        <taxon>Fungi</taxon>
        <taxon>Dikarya</taxon>
        <taxon>Ascomycota</taxon>
        <taxon>Pezizomycotina</taxon>
        <taxon>Sordariomycetes</taxon>
        <taxon>Xylariomycetidae</taxon>
        <taxon>Xylariales</taxon>
        <taxon>Microdochiaceae</taxon>
        <taxon>Microdochium</taxon>
    </lineage>
</organism>
<dbReference type="Gene3D" id="2.60.20.10">
    <property type="entry name" value="Crystallins"/>
    <property type="match status" value="1"/>
</dbReference>
<keyword evidence="5" id="KW-0326">Glycosidase</keyword>
<evidence type="ECO:0000256" key="6">
    <source>
        <dbReference type="SAM" id="MobiDB-lite"/>
    </source>
</evidence>
<dbReference type="EMBL" id="KQ964249">
    <property type="protein sequence ID" value="KXJ91869.1"/>
    <property type="molecule type" value="Genomic_DNA"/>
</dbReference>
<keyword evidence="3 7" id="KW-0732">Signal</keyword>
<evidence type="ECO:0000256" key="4">
    <source>
        <dbReference type="ARBA" id="ARBA00022801"/>
    </source>
</evidence>
<protein>
    <recommendedName>
        <fullName evidence="2">alpha-L-fucosidase</fullName>
        <ecNumber evidence="2">3.2.1.51</ecNumber>
    </recommendedName>
</protein>
<comment type="similarity">
    <text evidence="1">Belongs to the glycosyl hydrolase 29 family.</text>
</comment>
<sequence length="638" mass="69763">MPRQTKGALALATLAAFAAASPAAHRRSSSSTAYPTNSGAPPTGPYEATWGSTDKHTPSPEWFKDAKLGVYWHWGAFTTAQHGSEWYPRNIYRAVDADETERPWHEKVYGDPDTVFGYEKFLLGGKDLAGNHVEFAPVLKSEGGEFDPESWIAAIKASGARFAGPVAEHHDGYSLWDSKVNDWNSMRLGPKLDLLKLFAKLVRDADMKLVIAMHQAFNTNGFFGAAKNQTDPALRLLLGQLSHEEGSERWLAKQLEALDHVQPDMIWNDFALWQPGSCQDPGSPNGSPICGIREAERLEFLAYYFNRGLEWGQEVLTTYKHTDYGFRDTSAVGDWERGGPANITRPYWQTDDAISASSWSYTEGIKYYSSKEMIHSLLDRVSKNGNMLLNISPTAAGILPTEQVEILHAIGAYLARNGEAVYGTRAWDIYGEGPNRAGNGTPNRHLVGDGRDIRFTRSQDEKVLYATLLGWPEGGKTSIASLGSNRTVSLDGLTSVQLFGAVAGDYVDVTDYAQEAGGLAITLPQKPAGEEQLGYVLKLTFAERIPVPQPEEGVTVWPAGEITAATKGVTLEKGDFTGAFLAEAGLKGEDIAVIRVSKGWKATLYDTPDFSGIPMRGFIQGEWYVELGSVAAIKVEPA</sequence>
<feature type="chain" id="PRO_5007293433" description="alpha-L-fucosidase" evidence="7">
    <location>
        <begin position="21"/>
        <end position="638"/>
    </location>
</feature>
<dbReference type="STRING" id="196109.A0A136J453"/>
<feature type="domain" description="Glycoside hydrolase family 29 N-terminal" evidence="8">
    <location>
        <begin position="43"/>
        <end position="419"/>
    </location>
</feature>
<dbReference type="InterPro" id="IPR031919">
    <property type="entry name" value="Fucosidase_C"/>
</dbReference>
<evidence type="ECO:0000259" key="8">
    <source>
        <dbReference type="Pfam" id="PF01120"/>
    </source>
</evidence>
<feature type="signal peptide" evidence="7">
    <location>
        <begin position="1"/>
        <end position="20"/>
    </location>
</feature>
<dbReference type="SMART" id="SM00812">
    <property type="entry name" value="Alpha_L_fucos"/>
    <property type="match status" value="1"/>
</dbReference>
<dbReference type="Proteomes" id="UP000070501">
    <property type="component" value="Unassembled WGS sequence"/>
</dbReference>
<dbReference type="InterPro" id="IPR017853">
    <property type="entry name" value="GH"/>
</dbReference>
<keyword evidence="11" id="KW-1185">Reference proteome</keyword>
<name>A0A136J453_9PEZI</name>
<evidence type="ECO:0000313" key="10">
    <source>
        <dbReference type="EMBL" id="KXJ91869.1"/>
    </source>
</evidence>
<dbReference type="InterPro" id="IPR057739">
    <property type="entry name" value="Glyco_hydro_29_N"/>
</dbReference>